<evidence type="ECO:0000313" key="1">
    <source>
        <dbReference type="EMBL" id="CAK0889979.1"/>
    </source>
</evidence>
<keyword evidence="2" id="KW-1185">Reference proteome</keyword>
<reference evidence="1" key="1">
    <citation type="submission" date="2023-10" db="EMBL/GenBank/DDBJ databases">
        <authorList>
            <person name="Chen Y."/>
            <person name="Shah S."/>
            <person name="Dougan E. K."/>
            <person name="Thang M."/>
            <person name="Chan C."/>
        </authorList>
    </citation>
    <scope>NUCLEOTIDE SEQUENCE [LARGE SCALE GENOMIC DNA]</scope>
</reference>
<feature type="non-terminal residue" evidence="1">
    <location>
        <position position="1"/>
    </location>
</feature>
<protein>
    <recommendedName>
        <fullName evidence="3">RNA-directed DNA polymerase</fullName>
    </recommendedName>
</protein>
<dbReference type="EMBL" id="CAUYUJ010019282">
    <property type="protein sequence ID" value="CAK0889979.1"/>
    <property type="molecule type" value="Genomic_DNA"/>
</dbReference>
<proteinExistence type="predicted"/>
<comment type="caution">
    <text evidence="1">The sequence shown here is derived from an EMBL/GenBank/DDBJ whole genome shotgun (WGS) entry which is preliminary data.</text>
</comment>
<evidence type="ECO:0008006" key="3">
    <source>
        <dbReference type="Google" id="ProtNLM"/>
    </source>
</evidence>
<evidence type="ECO:0000313" key="2">
    <source>
        <dbReference type="Proteomes" id="UP001189429"/>
    </source>
</evidence>
<accession>A0ABN9WWH6</accession>
<name>A0ABN9WWH6_9DINO</name>
<organism evidence="1 2">
    <name type="scientific">Prorocentrum cordatum</name>
    <dbReference type="NCBI Taxonomy" id="2364126"/>
    <lineage>
        <taxon>Eukaryota</taxon>
        <taxon>Sar</taxon>
        <taxon>Alveolata</taxon>
        <taxon>Dinophyceae</taxon>
        <taxon>Prorocentrales</taxon>
        <taxon>Prorocentraceae</taxon>
        <taxon>Prorocentrum</taxon>
    </lineage>
</organism>
<gene>
    <name evidence="1" type="ORF">PCOR1329_LOCUS70328</name>
</gene>
<dbReference type="Proteomes" id="UP001189429">
    <property type="component" value="Unassembled WGS sequence"/>
</dbReference>
<sequence>DTILFYLVAKAAGGFCNLGLMPELARPWEAIRMPRARYWEGANRKPCDWAARGRSSERAAWEQALFCESTVAEGIEYAVTYFDLVKCFEYVTHKEVWQAGTRSGFNAVILKMVLRIYSIARRIVLDNACAEGKGRARSVVAGSRLAYLCLEMVTFGELDGEVAQRLIDMFEGLDMKVPEGAEGKTATVASATALQDGLAKRVRPMGVRMARHAGHLGVATAIIRLGRVPSAMYVVQVMGMASSTLVRLRQSVATSFRGNTMGKSTPLVLLAEDPDPGIRANVKPLVNWTMA</sequence>